<gene>
    <name evidence="4" type="ORF">C7Y72_01835</name>
</gene>
<dbReference type="PANTHER" id="PTHR32309">
    <property type="entry name" value="TYROSINE-PROTEIN KINASE"/>
    <property type="match status" value="1"/>
</dbReference>
<organism evidence="4 5">
    <name type="scientific">Paraconexibacter algicola</name>
    <dbReference type="NCBI Taxonomy" id="2133960"/>
    <lineage>
        <taxon>Bacteria</taxon>
        <taxon>Bacillati</taxon>
        <taxon>Actinomycetota</taxon>
        <taxon>Thermoleophilia</taxon>
        <taxon>Solirubrobacterales</taxon>
        <taxon>Paraconexibacteraceae</taxon>
        <taxon>Paraconexibacter</taxon>
    </lineage>
</organism>
<keyword evidence="1" id="KW-0547">Nucleotide-binding</keyword>
<dbReference type="PANTHER" id="PTHR32309:SF31">
    <property type="entry name" value="CAPSULAR EXOPOLYSACCHARIDE FAMILY"/>
    <property type="match status" value="1"/>
</dbReference>
<dbReference type="NCBIfam" id="TIGR01007">
    <property type="entry name" value="eps_fam"/>
    <property type="match status" value="1"/>
</dbReference>
<keyword evidence="3" id="KW-0472">Membrane</keyword>
<evidence type="ECO:0000256" key="2">
    <source>
        <dbReference type="ARBA" id="ARBA00022840"/>
    </source>
</evidence>
<keyword evidence="5" id="KW-1185">Reference proteome</keyword>
<dbReference type="EMBL" id="PYYB01000001">
    <property type="protein sequence ID" value="PTL58482.1"/>
    <property type="molecule type" value="Genomic_DNA"/>
</dbReference>
<name>A0A2T4UGW2_9ACTN</name>
<proteinExistence type="predicted"/>
<protein>
    <submittedName>
        <fullName evidence="4">Uncharacterized protein</fullName>
    </submittedName>
</protein>
<comment type="caution">
    <text evidence="4">The sequence shown here is derived from an EMBL/GenBank/DDBJ whole genome shotgun (WGS) entry which is preliminary data.</text>
</comment>
<dbReference type="InterPro" id="IPR050445">
    <property type="entry name" value="Bact_polysacc_biosynth/exp"/>
</dbReference>
<dbReference type="AlphaFoldDB" id="A0A2T4UGW2"/>
<dbReference type="GO" id="GO:0005524">
    <property type="term" value="F:ATP binding"/>
    <property type="evidence" value="ECO:0007669"/>
    <property type="project" value="UniProtKB-KW"/>
</dbReference>
<dbReference type="RefSeq" id="WP_107566920.1">
    <property type="nucleotide sequence ID" value="NZ_PYYB01000001.1"/>
</dbReference>
<evidence type="ECO:0000313" key="4">
    <source>
        <dbReference type="EMBL" id="PTL58482.1"/>
    </source>
</evidence>
<dbReference type="InterPro" id="IPR027417">
    <property type="entry name" value="P-loop_NTPase"/>
</dbReference>
<evidence type="ECO:0000313" key="5">
    <source>
        <dbReference type="Proteomes" id="UP000240739"/>
    </source>
</evidence>
<dbReference type="OrthoDB" id="9812433at2"/>
<dbReference type="Proteomes" id="UP000240739">
    <property type="component" value="Unassembled WGS sequence"/>
</dbReference>
<feature type="transmembrane region" description="Helical" evidence="3">
    <location>
        <begin position="221"/>
        <end position="239"/>
    </location>
</feature>
<dbReference type="Gene3D" id="3.40.50.300">
    <property type="entry name" value="P-loop containing nucleotide triphosphate hydrolases"/>
    <property type="match status" value="1"/>
</dbReference>
<evidence type="ECO:0000256" key="3">
    <source>
        <dbReference type="SAM" id="Phobius"/>
    </source>
</evidence>
<sequence>MSTPTNEPSASLAALRVLRERWWMALLVTVAVVVVWVGLAATQTKQYEATSTLLQGQSQLQGLINPSAQASEDTTRDASTNVLLVRSVAVAQRVKRALRAPESPEELLDRVDAVAEPDADIITITVTDPSADRAKRLADAFADQFVAFRADADRRQIADGQDLVRRRLAALPQTATAERAQLEQTLQTINALSAVTTGGAQVVDRATVPTSAASPDLRRSALLALLLGLVLGLVLIYLIDLFDRRIKAGEDFEALYRLPALTTIPERPRDPATQRDRSLALEPFRILRSSLGTLERDRPIRVVLVTSAVPGEGKSTTAAGLARAAALSGQQVVLVEVDLRRPTFQDQFDLAGDPRGLTTALIGGTPVDTLARQVLPGLTTLRVLPSGPMPPNAAELLRSPQMGRVLDDLAATADLIVLDAPPLLPVADSQVLLDRPEIDAVLITARAYHTTREEVRRTRAVLDRFPGARAGLVVNGVRVLDAGYDYYGSGQSGTGRRVPV</sequence>
<keyword evidence="2" id="KW-0067">ATP-binding</keyword>
<keyword evidence="3" id="KW-1133">Transmembrane helix</keyword>
<keyword evidence="3" id="KW-0812">Transmembrane</keyword>
<feature type="transmembrane region" description="Helical" evidence="3">
    <location>
        <begin position="22"/>
        <end position="41"/>
    </location>
</feature>
<reference evidence="4 5" key="1">
    <citation type="submission" date="2018-03" db="EMBL/GenBank/DDBJ databases">
        <title>Aquarubrobacter algicola gen. nov., sp. nov., a novel actinobacterium isolated from shallow eutrophic lake during the end of cyanobacterial harmful algal blooms.</title>
        <authorList>
            <person name="Chun S.J."/>
        </authorList>
    </citation>
    <scope>NUCLEOTIDE SEQUENCE [LARGE SCALE GENOMIC DNA]</scope>
    <source>
        <strain evidence="4 5">Seoho-28</strain>
    </source>
</reference>
<accession>A0A2T4UGW2</accession>
<dbReference type="CDD" id="cd05387">
    <property type="entry name" value="BY-kinase"/>
    <property type="match status" value="1"/>
</dbReference>
<evidence type="ECO:0000256" key="1">
    <source>
        <dbReference type="ARBA" id="ARBA00022741"/>
    </source>
</evidence>
<dbReference type="InterPro" id="IPR005702">
    <property type="entry name" value="Wzc-like_C"/>
</dbReference>
<dbReference type="SUPFAM" id="SSF52540">
    <property type="entry name" value="P-loop containing nucleoside triphosphate hydrolases"/>
    <property type="match status" value="1"/>
</dbReference>